<reference evidence="1 3" key="1">
    <citation type="submission" date="2015-11" db="EMBL/GenBank/DDBJ databases">
        <title>Genomic analysis of 38 Legionella species identifies large and diverse effector repertoires.</title>
        <authorList>
            <person name="Burstein D."/>
            <person name="Amaro F."/>
            <person name="Zusman T."/>
            <person name="Lifshitz Z."/>
            <person name="Cohen O."/>
            <person name="Gilbert J.A."/>
            <person name="Pupko T."/>
            <person name="Shuman H.A."/>
            <person name="Segal G."/>
        </authorList>
    </citation>
    <scope>NUCLEOTIDE SEQUENCE [LARGE SCALE GENOMIC DNA]</scope>
    <source>
        <strain evidence="1 3">CDC#72-OH-14</strain>
    </source>
</reference>
<protein>
    <submittedName>
        <fullName evidence="2">Uncharacterized protein</fullName>
    </submittedName>
</protein>
<dbReference type="EMBL" id="UGNX01000001">
    <property type="protein sequence ID" value="STX36107.1"/>
    <property type="molecule type" value="Genomic_DNA"/>
</dbReference>
<evidence type="ECO:0000313" key="4">
    <source>
        <dbReference type="Proteomes" id="UP000255316"/>
    </source>
</evidence>
<organism evidence="2 4">
    <name type="scientific">Legionella cincinnatiensis</name>
    <dbReference type="NCBI Taxonomy" id="28085"/>
    <lineage>
        <taxon>Bacteria</taxon>
        <taxon>Pseudomonadati</taxon>
        <taxon>Pseudomonadota</taxon>
        <taxon>Gammaproteobacteria</taxon>
        <taxon>Legionellales</taxon>
        <taxon>Legionellaceae</taxon>
        <taxon>Legionella</taxon>
    </lineage>
</organism>
<keyword evidence="3" id="KW-1185">Reference proteome</keyword>
<proteinExistence type="predicted"/>
<dbReference type="AlphaFoldDB" id="A0A378ILH1"/>
<gene>
    <name evidence="1" type="ORF">Lcin_0587</name>
    <name evidence="2" type="ORF">NCTC12438_02737</name>
</gene>
<evidence type="ECO:0000313" key="1">
    <source>
        <dbReference type="EMBL" id="KTC92677.1"/>
    </source>
</evidence>
<evidence type="ECO:0000313" key="3">
    <source>
        <dbReference type="Proteomes" id="UP000054854"/>
    </source>
</evidence>
<reference evidence="2 4" key="2">
    <citation type="submission" date="2018-06" db="EMBL/GenBank/DDBJ databases">
        <authorList>
            <consortium name="Pathogen Informatics"/>
            <person name="Doyle S."/>
        </authorList>
    </citation>
    <scope>NUCLEOTIDE SEQUENCE [LARGE SCALE GENOMIC DNA]</scope>
    <source>
        <strain evidence="2 4">NCTC12438</strain>
    </source>
</reference>
<dbReference type="EMBL" id="LNXX01000006">
    <property type="protein sequence ID" value="KTC92677.1"/>
    <property type="molecule type" value="Genomic_DNA"/>
</dbReference>
<dbReference type="Proteomes" id="UP000054854">
    <property type="component" value="Unassembled WGS sequence"/>
</dbReference>
<accession>A0A378ILH1</accession>
<evidence type="ECO:0000313" key="2">
    <source>
        <dbReference type="EMBL" id="STX36107.1"/>
    </source>
</evidence>
<name>A0A378ILH1_9GAMM</name>
<dbReference type="Proteomes" id="UP000255316">
    <property type="component" value="Unassembled WGS sequence"/>
</dbReference>
<sequence length="92" mass="11012">MLVIRVYKEYDSYWSQYEAIYKKSRLDFNLNQDFDYYPKLCIEYGFVSKQKKWTLEPAISSTNVTLFNRTTEGFVPLQFDKAQESINLKASR</sequence>